<accession>A0A809S4M2</accession>
<dbReference type="GO" id="GO:0050532">
    <property type="term" value="F:2-phosphosulfolactate phosphatase activity"/>
    <property type="evidence" value="ECO:0007669"/>
    <property type="project" value="UniProtKB-EC"/>
</dbReference>
<evidence type="ECO:0000256" key="3">
    <source>
        <dbReference type="ARBA" id="ARBA00012953"/>
    </source>
</evidence>
<gene>
    <name evidence="8" type="ORF">DSYM_13700</name>
</gene>
<evidence type="ECO:0000256" key="5">
    <source>
        <dbReference type="ARBA" id="ARBA00022801"/>
    </source>
</evidence>
<comment type="similarity">
    <text evidence="2">Belongs to the ComB family.</text>
</comment>
<evidence type="ECO:0000256" key="6">
    <source>
        <dbReference type="ARBA" id="ARBA00022842"/>
    </source>
</evidence>
<comment type="catalytic activity">
    <reaction evidence="7">
        <text>(2R)-O-phospho-3-sulfolactate + H2O = (2R)-3-sulfolactate + phosphate</text>
        <dbReference type="Rhea" id="RHEA:23416"/>
        <dbReference type="ChEBI" id="CHEBI:15377"/>
        <dbReference type="ChEBI" id="CHEBI:15597"/>
        <dbReference type="ChEBI" id="CHEBI:43474"/>
        <dbReference type="ChEBI" id="CHEBI:58738"/>
        <dbReference type="EC" id="3.1.3.71"/>
    </reaction>
</comment>
<dbReference type="InterPro" id="IPR036702">
    <property type="entry name" value="ComB-like_sf"/>
</dbReference>
<keyword evidence="6" id="KW-0460">Magnesium</keyword>
<evidence type="ECO:0000313" key="8">
    <source>
        <dbReference type="EMBL" id="BBO20671.1"/>
    </source>
</evidence>
<evidence type="ECO:0000256" key="2">
    <source>
        <dbReference type="ARBA" id="ARBA00009997"/>
    </source>
</evidence>
<keyword evidence="5" id="KW-0378">Hydrolase</keyword>
<dbReference type="SUPFAM" id="SSF142823">
    <property type="entry name" value="ComB-like"/>
    <property type="match status" value="1"/>
</dbReference>
<dbReference type="Pfam" id="PF04029">
    <property type="entry name" value="2-ph_phosp"/>
    <property type="match status" value="1"/>
</dbReference>
<dbReference type="Gene3D" id="3.90.1560.10">
    <property type="entry name" value="ComB-like"/>
    <property type="match status" value="1"/>
</dbReference>
<dbReference type="Proteomes" id="UP000662914">
    <property type="component" value="Chromosome"/>
</dbReference>
<evidence type="ECO:0000256" key="4">
    <source>
        <dbReference type="ARBA" id="ARBA00021948"/>
    </source>
</evidence>
<dbReference type="PANTHER" id="PTHR37311">
    <property type="entry name" value="2-PHOSPHOSULFOLACTATE PHOSPHATASE-RELATED"/>
    <property type="match status" value="1"/>
</dbReference>
<reference evidence="8" key="1">
    <citation type="journal article" name="DNA Res.">
        <title>The physiological potential of anammox bacteria as revealed by their core genome structure.</title>
        <authorList>
            <person name="Okubo T."/>
            <person name="Toyoda A."/>
            <person name="Fukuhara K."/>
            <person name="Uchiyama I."/>
            <person name="Harigaya Y."/>
            <person name="Kuroiwa M."/>
            <person name="Suzuki T."/>
            <person name="Murakami Y."/>
            <person name="Suwa Y."/>
            <person name="Takami H."/>
        </authorList>
    </citation>
    <scope>NUCLEOTIDE SEQUENCE</scope>
    <source>
        <strain evidence="8">317325-3</strain>
    </source>
</reference>
<dbReference type="GO" id="GO:0000287">
    <property type="term" value="F:magnesium ion binding"/>
    <property type="evidence" value="ECO:0007669"/>
    <property type="project" value="InterPro"/>
</dbReference>
<dbReference type="InterPro" id="IPR005238">
    <property type="entry name" value="ComB-like"/>
</dbReference>
<dbReference type="PANTHER" id="PTHR37311:SF1">
    <property type="entry name" value="2-PHOSPHOSULFOLACTATE PHOSPHATASE-RELATED"/>
    <property type="match status" value="1"/>
</dbReference>
<dbReference type="AlphaFoldDB" id="A0A809S4M2"/>
<proteinExistence type="inferred from homology"/>
<dbReference type="EMBL" id="AP021857">
    <property type="protein sequence ID" value="BBO20671.1"/>
    <property type="molecule type" value="Genomic_DNA"/>
</dbReference>
<name>A0A809S4M2_9PROT</name>
<dbReference type="GO" id="GO:0050545">
    <property type="term" value="F:sulfopyruvate decarboxylase activity"/>
    <property type="evidence" value="ECO:0007669"/>
    <property type="project" value="TreeGrafter"/>
</dbReference>
<organism evidence="8 9">
    <name type="scientific">Candidatus Desulfobacillus denitrificans</name>
    <dbReference type="NCBI Taxonomy" id="2608985"/>
    <lineage>
        <taxon>Bacteria</taxon>
        <taxon>Pseudomonadati</taxon>
        <taxon>Pseudomonadota</taxon>
        <taxon>Betaproteobacteria</taxon>
        <taxon>Candidatus Desulfobacillus</taxon>
    </lineage>
</organism>
<evidence type="ECO:0000313" key="9">
    <source>
        <dbReference type="Proteomes" id="UP000662914"/>
    </source>
</evidence>
<dbReference type="KEGG" id="ddz:DSYM_13700"/>
<comment type="cofactor">
    <cofactor evidence="1">
        <name>Mg(2+)</name>
        <dbReference type="ChEBI" id="CHEBI:18420"/>
    </cofactor>
</comment>
<protein>
    <recommendedName>
        <fullName evidence="4">Probable 2-phosphosulfolactate phosphatase</fullName>
        <ecNumber evidence="3">3.1.3.71</ecNumber>
    </recommendedName>
</protein>
<evidence type="ECO:0000256" key="1">
    <source>
        <dbReference type="ARBA" id="ARBA00001946"/>
    </source>
</evidence>
<dbReference type="EC" id="3.1.3.71" evidence="3"/>
<evidence type="ECO:0000256" key="7">
    <source>
        <dbReference type="ARBA" id="ARBA00033711"/>
    </source>
</evidence>
<sequence length="240" mass="25593">MKIHVLLKKEELDAQRLAGKTVVVLDILFATSSIVTALAHGAAEVIPTLDGAAARAEAARHPAGDCVLSGELNAETLPGFVPPTPLHLLAENLAGKSLVYSTTNGTVAVNKARGADHVYVAALLNGEAVVARIAERHAGETVLIVCSGSADNFNLEDFYGAGYLVSLFARQPLAHDLSDAALAAMLLYERNDAGECLRRARVGRMMLERRLEREVDFAAQKSRYAVVPKLDGDRLLAAKN</sequence>